<dbReference type="EMBL" id="CALNXK010000085">
    <property type="protein sequence ID" value="CAH3148868.1"/>
    <property type="molecule type" value="Genomic_DNA"/>
</dbReference>
<reference evidence="1 2" key="1">
    <citation type="submission" date="2022-05" db="EMBL/GenBank/DDBJ databases">
        <authorList>
            <consortium name="Genoscope - CEA"/>
            <person name="William W."/>
        </authorList>
    </citation>
    <scope>NUCLEOTIDE SEQUENCE [LARGE SCALE GENOMIC DNA]</scope>
</reference>
<accession>A0ABN8PU94</accession>
<protein>
    <recommendedName>
        <fullName evidence="3">DNA-directed DNA polymerase</fullName>
    </recommendedName>
</protein>
<proteinExistence type="predicted"/>
<keyword evidence="2" id="KW-1185">Reference proteome</keyword>
<name>A0ABN8PU94_9CNID</name>
<evidence type="ECO:0008006" key="3">
    <source>
        <dbReference type="Google" id="ProtNLM"/>
    </source>
</evidence>
<dbReference type="PANTHER" id="PTHR31511:SF12">
    <property type="entry name" value="RHO TERMINATION FACTOR N-TERMINAL DOMAIN-CONTAINING PROTEIN"/>
    <property type="match status" value="1"/>
</dbReference>
<gene>
    <name evidence="1" type="ORF">PLOB_00046845</name>
</gene>
<sequence length="221" mass="25969">MRTMGDYHDLYLKSDILLLADVFENFRKTCHQYYKLVTCYYFTSPGLSWDAMLKMTGIRLELMKDVDMFQFIEKGLRGFRWMTEEQIQKVNLAACTEDRKKDTLCHEIETKDVYKELWEDKQLFDNSDYPQDSPYFSVENKKVIGKFKDEAAGIPIREFIGLRTISIFFLWSFVSENVLRTKLGPDMLPRMAGLAVKPPATVPITINPVEHIFNRRCSFLK</sequence>
<evidence type="ECO:0000313" key="1">
    <source>
        <dbReference type="EMBL" id="CAH3148868.1"/>
    </source>
</evidence>
<dbReference type="Proteomes" id="UP001159405">
    <property type="component" value="Unassembled WGS sequence"/>
</dbReference>
<dbReference type="PANTHER" id="PTHR31511">
    <property type="entry name" value="PROTEIN CBG23764"/>
    <property type="match status" value="1"/>
</dbReference>
<evidence type="ECO:0000313" key="2">
    <source>
        <dbReference type="Proteomes" id="UP001159405"/>
    </source>
</evidence>
<comment type="caution">
    <text evidence="1">The sequence shown here is derived from an EMBL/GenBank/DDBJ whole genome shotgun (WGS) entry which is preliminary data.</text>
</comment>
<organism evidence="1 2">
    <name type="scientific">Porites lobata</name>
    <dbReference type="NCBI Taxonomy" id="104759"/>
    <lineage>
        <taxon>Eukaryota</taxon>
        <taxon>Metazoa</taxon>
        <taxon>Cnidaria</taxon>
        <taxon>Anthozoa</taxon>
        <taxon>Hexacorallia</taxon>
        <taxon>Scleractinia</taxon>
        <taxon>Fungiina</taxon>
        <taxon>Poritidae</taxon>
        <taxon>Porites</taxon>
    </lineage>
</organism>